<evidence type="ECO:0008006" key="8">
    <source>
        <dbReference type="Google" id="ProtNLM"/>
    </source>
</evidence>
<evidence type="ECO:0000256" key="1">
    <source>
        <dbReference type="ARBA" id="ARBA00004141"/>
    </source>
</evidence>
<dbReference type="SUPFAM" id="SSF103473">
    <property type="entry name" value="MFS general substrate transporter"/>
    <property type="match status" value="1"/>
</dbReference>
<accession>A0A0P0P3L2</accession>
<organism evidence="6 7">
    <name type="scientific">Caulobacter henricii</name>
    <dbReference type="NCBI Taxonomy" id="69395"/>
    <lineage>
        <taxon>Bacteria</taxon>
        <taxon>Pseudomonadati</taxon>
        <taxon>Pseudomonadota</taxon>
        <taxon>Alphaproteobacteria</taxon>
        <taxon>Caulobacterales</taxon>
        <taxon>Caulobacteraceae</taxon>
        <taxon>Caulobacter</taxon>
    </lineage>
</organism>
<protein>
    <recommendedName>
        <fullName evidence="8">DUF4870 domain-containing protein</fullName>
    </recommendedName>
</protein>
<sequence>MDKRRVTGPSFASSVDKDDPWANAVLQDTSPAVTDLDPAVPPALQDDKTLPVVVYALTLGGLITGGVTSVIAVILAYVSRKGAPDWLQSHYVFAIRTFWLSLLFALAGGLLSVIGIGFVILAAVGVWLAVRCIIGLSYLLKGQAYPTPQNWML</sequence>
<keyword evidence="2 5" id="KW-0812">Transmembrane</keyword>
<evidence type="ECO:0000256" key="5">
    <source>
        <dbReference type="SAM" id="Phobius"/>
    </source>
</evidence>
<dbReference type="KEGG" id="chq:AQ619_01905"/>
<keyword evidence="3 5" id="KW-1133">Transmembrane helix</keyword>
<keyword evidence="4 5" id="KW-0472">Membrane</keyword>
<name>A0A0P0P3L2_9CAUL</name>
<feature type="transmembrane region" description="Helical" evidence="5">
    <location>
        <begin position="116"/>
        <end position="140"/>
    </location>
</feature>
<evidence type="ECO:0000256" key="2">
    <source>
        <dbReference type="ARBA" id="ARBA00022692"/>
    </source>
</evidence>
<dbReference type="EMBL" id="CP013002">
    <property type="protein sequence ID" value="ALL15160.1"/>
    <property type="molecule type" value="Genomic_DNA"/>
</dbReference>
<evidence type="ECO:0000256" key="3">
    <source>
        <dbReference type="ARBA" id="ARBA00022989"/>
    </source>
</evidence>
<proteinExistence type="predicted"/>
<dbReference type="InterPro" id="IPR019109">
    <property type="entry name" value="MamF_MmsF"/>
</dbReference>
<feature type="transmembrane region" description="Helical" evidence="5">
    <location>
        <begin position="52"/>
        <end position="78"/>
    </location>
</feature>
<feature type="transmembrane region" description="Helical" evidence="5">
    <location>
        <begin position="90"/>
        <end position="110"/>
    </location>
</feature>
<dbReference type="AlphaFoldDB" id="A0A0P0P3L2"/>
<comment type="subcellular location">
    <subcellularLocation>
        <location evidence="1">Membrane</location>
        <topology evidence="1">Multi-pass membrane protein</topology>
    </subcellularLocation>
</comment>
<dbReference type="Pfam" id="PF09685">
    <property type="entry name" value="MamF_MmsF"/>
    <property type="match status" value="1"/>
</dbReference>
<gene>
    <name evidence="6" type="ORF">AQ619_01905</name>
</gene>
<keyword evidence="7" id="KW-1185">Reference proteome</keyword>
<evidence type="ECO:0000256" key="4">
    <source>
        <dbReference type="ARBA" id="ARBA00023136"/>
    </source>
</evidence>
<dbReference type="Proteomes" id="UP000056905">
    <property type="component" value="Chromosome"/>
</dbReference>
<reference evidence="6 7" key="1">
    <citation type="submission" date="2015-10" db="EMBL/GenBank/DDBJ databases">
        <title>Conservation of the essential genome among Caulobacter and Brevundimonas species.</title>
        <authorList>
            <person name="Scott D."/>
            <person name="Ely B."/>
        </authorList>
    </citation>
    <scope>NUCLEOTIDE SEQUENCE [LARGE SCALE GENOMIC DNA]</scope>
    <source>
        <strain evidence="6 7">CB4</strain>
    </source>
</reference>
<dbReference type="InterPro" id="IPR036259">
    <property type="entry name" value="MFS_trans_sf"/>
</dbReference>
<dbReference type="STRING" id="69395.AQ619_01905"/>
<evidence type="ECO:0000313" key="6">
    <source>
        <dbReference type="EMBL" id="ALL15160.1"/>
    </source>
</evidence>
<evidence type="ECO:0000313" key="7">
    <source>
        <dbReference type="Proteomes" id="UP000056905"/>
    </source>
</evidence>
<dbReference type="OrthoDB" id="5405464at2"/>